<sequence>MHIYSELNILARKLHEPKQQYESTPNTRNALQRGLSKITLHVAGKGWGGGWEPENALFSDRSYQSTIMLLPDDEEKKSHLEIIYL</sequence>
<dbReference type="Proteomes" id="UP001054945">
    <property type="component" value="Unassembled WGS sequence"/>
</dbReference>
<organism evidence="1 2">
    <name type="scientific">Caerostris extrusa</name>
    <name type="common">Bark spider</name>
    <name type="synonym">Caerostris bankana</name>
    <dbReference type="NCBI Taxonomy" id="172846"/>
    <lineage>
        <taxon>Eukaryota</taxon>
        <taxon>Metazoa</taxon>
        <taxon>Ecdysozoa</taxon>
        <taxon>Arthropoda</taxon>
        <taxon>Chelicerata</taxon>
        <taxon>Arachnida</taxon>
        <taxon>Araneae</taxon>
        <taxon>Araneomorphae</taxon>
        <taxon>Entelegynae</taxon>
        <taxon>Araneoidea</taxon>
        <taxon>Araneidae</taxon>
        <taxon>Caerostris</taxon>
    </lineage>
</organism>
<dbReference type="AlphaFoldDB" id="A0AAV4Q1F2"/>
<dbReference type="EMBL" id="BPLR01005391">
    <property type="protein sequence ID" value="GIY01961.1"/>
    <property type="molecule type" value="Genomic_DNA"/>
</dbReference>
<evidence type="ECO:0000313" key="2">
    <source>
        <dbReference type="Proteomes" id="UP001054945"/>
    </source>
</evidence>
<keyword evidence="2" id="KW-1185">Reference proteome</keyword>
<gene>
    <name evidence="1" type="ORF">CEXT_429751</name>
</gene>
<proteinExistence type="predicted"/>
<protein>
    <submittedName>
        <fullName evidence="1">Uncharacterized protein</fullName>
    </submittedName>
</protein>
<reference evidence="1 2" key="1">
    <citation type="submission" date="2021-06" db="EMBL/GenBank/DDBJ databases">
        <title>Caerostris extrusa draft genome.</title>
        <authorList>
            <person name="Kono N."/>
            <person name="Arakawa K."/>
        </authorList>
    </citation>
    <scope>NUCLEOTIDE SEQUENCE [LARGE SCALE GENOMIC DNA]</scope>
</reference>
<accession>A0AAV4Q1F2</accession>
<evidence type="ECO:0000313" key="1">
    <source>
        <dbReference type="EMBL" id="GIY01961.1"/>
    </source>
</evidence>
<name>A0AAV4Q1F2_CAEEX</name>
<comment type="caution">
    <text evidence="1">The sequence shown here is derived from an EMBL/GenBank/DDBJ whole genome shotgun (WGS) entry which is preliminary data.</text>
</comment>